<keyword evidence="3" id="KW-0460">Magnesium</keyword>
<dbReference type="PANTHER" id="PTHR10000">
    <property type="entry name" value="PHOSPHOSERINE PHOSPHATASE"/>
    <property type="match status" value="1"/>
</dbReference>
<dbReference type="SFLD" id="SFLDS00003">
    <property type="entry name" value="Haloacid_Dehalogenase"/>
    <property type="match status" value="1"/>
</dbReference>
<dbReference type="SFLD" id="SFLDG01140">
    <property type="entry name" value="C2.B:_Phosphomannomutase_and_P"/>
    <property type="match status" value="1"/>
</dbReference>
<dbReference type="InterPro" id="IPR023214">
    <property type="entry name" value="HAD_sf"/>
</dbReference>
<dbReference type="CDD" id="cd07507">
    <property type="entry name" value="HAD_Pase"/>
    <property type="match status" value="1"/>
</dbReference>
<dbReference type="Gene3D" id="3.30.980.20">
    <property type="entry name" value="Putative mannosyl-3-phosphoglycerate phosphatase, domain 2"/>
    <property type="match status" value="1"/>
</dbReference>
<dbReference type="InterPro" id="IPR006381">
    <property type="entry name" value="HAD-SF-IIB-MPGP"/>
</dbReference>
<keyword evidence="2 5" id="KW-0378">Hydrolase</keyword>
<evidence type="ECO:0000313" key="5">
    <source>
        <dbReference type="EMBL" id="MFC0595668.1"/>
    </source>
</evidence>
<dbReference type="Proteomes" id="UP001589830">
    <property type="component" value="Unassembled WGS sequence"/>
</dbReference>
<dbReference type="InterPro" id="IPR036412">
    <property type="entry name" value="HAD-like_sf"/>
</dbReference>
<protein>
    <recommendedName>
        <fullName evidence="4">Mannosyl-3-phosphoglycerate phosphatase</fullName>
        <ecNumber evidence="4">3.1.3.70</ecNumber>
    </recommendedName>
</protein>
<keyword evidence="1" id="KW-0479">Metal-binding</keyword>
<dbReference type="PANTHER" id="PTHR10000:SF8">
    <property type="entry name" value="HAD SUPERFAMILY HYDROLASE-LIKE, TYPE 3"/>
    <property type="match status" value="1"/>
</dbReference>
<dbReference type="RefSeq" id="WP_188847669.1">
    <property type="nucleotide sequence ID" value="NZ_BMPJ01000018.1"/>
</dbReference>
<accession>A0ABV6Q0Q0</accession>
<comment type="caution">
    <text evidence="5">The sequence shown here is derived from an EMBL/GenBank/DDBJ whole genome shotgun (WGS) entry which is preliminary data.</text>
</comment>
<dbReference type="NCBIfam" id="TIGR01486">
    <property type="entry name" value="HAD-SF-IIB-MPGP"/>
    <property type="match status" value="1"/>
</dbReference>
<sequence length="270" mass="29525">MAYVLFTDLDGTLLDLHTGEAGPAAEALRALKERGIPVVFASAKTRAEQEVLRGALGVEDPFIVENGGAIFLPEGYFPQKPEGAKVREGYWVLELGLPYGEIRRRLKQAEARLGSPLVGYGDLSAEEVARRTGLGLEAARWAKAREYDETLFLEEPVEEALKALEAEGLRWSHGGRFYHAHGPNDKGQAVRLLKELYQRFWGPVVAVGLGDSANDRPLLEAVDLAALVERPEGGWHPLDLPGLWRVPGVGPEGFARAASALLEGRWGEVR</sequence>
<dbReference type="Gene3D" id="3.40.50.1000">
    <property type="entry name" value="HAD superfamily/HAD-like"/>
    <property type="match status" value="1"/>
</dbReference>
<dbReference type="NCBIfam" id="TIGR01484">
    <property type="entry name" value="HAD-SF-IIB"/>
    <property type="match status" value="1"/>
</dbReference>
<proteinExistence type="predicted"/>
<evidence type="ECO:0000256" key="2">
    <source>
        <dbReference type="ARBA" id="ARBA00022801"/>
    </source>
</evidence>
<dbReference type="Pfam" id="PF08282">
    <property type="entry name" value="Hydrolase_3"/>
    <property type="match status" value="1"/>
</dbReference>
<evidence type="ECO:0000256" key="1">
    <source>
        <dbReference type="ARBA" id="ARBA00022723"/>
    </source>
</evidence>
<dbReference type="SUPFAM" id="SSF56784">
    <property type="entry name" value="HAD-like"/>
    <property type="match status" value="1"/>
</dbReference>
<evidence type="ECO:0000256" key="3">
    <source>
        <dbReference type="ARBA" id="ARBA00022842"/>
    </source>
</evidence>
<dbReference type="NCBIfam" id="TIGR02461">
    <property type="entry name" value="osmo_MPG_phos"/>
    <property type="match status" value="1"/>
</dbReference>
<dbReference type="InterPro" id="IPR033980">
    <property type="entry name" value="MPG_Pase_thermophiles"/>
</dbReference>
<gene>
    <name evidence="5" type="primary">mpgP</name>
    <name evidence="5" type="ORF">ACFFFP_05750</name>
</gene>
<keyword evidence="6" id="KW-1185">Reference proteome</keyword>
<evidence type="ECO:0000256" key="4">
    <source>
        <dbReference type="NCBIfam" id="TIGR02461"/>
    </source>
</evidence>
<organism evidence="5 6">
    <name type="scientific">Thermus composti</name>
    <dbReference type="NCBI Taxonomy" id="532059"/>
    <lineage>
        <taxon>Bacteria</taxon>
        <taxon>Thermotogati</taxon>
        <taxon>Deinococcota</taxon>
        <taxon>Deinococci</taxon>
        <taxon>Thermales</taxon>
        <taxon>Thermaceae</taxon>
        <taxon>Thermus</taxon>
    </lineage>
</organism>
<dbReference type="GO" id="GO:0050531">
    <property type="term" value="F:mannosyl-3-phosphoglycerate phosphatase activity"/>
    <property type="evidence" value="ECO:0007669"/>
    <property type="project" value="UniProtKB-EC"/>
</dbReference>
<reference evidence="5 6" key="1">
    <citation type="submission" date="2024-09" db="EMBL/GenBank/DDBJ databases">
        <authorList>
            <person name="Sun Q."/>
            <person name="Mori K."/>
        </authorList>
    </citation>
    <scope>NUCLEOTIDE SEQUENCE [LARGE SCALE GENOMIC DNA]</scope>
    <source>
        <strain evidence="5 6">NCAIM B.02340</strain>
    </source>
</reference>
<dbReference type="SFLD" id="SFLDG01142">
    <property type="entry name" value="C2.B.2:_Mannosyl-3-phosphoglyc"/>
    <property type="match status" value="1"/>
</dbReference>
<dbReference type="EMBL" id="JBHLTW010000023">
    <property type="protein sequence ID" value="MFC0595668.1"/>
    <property type="molecule type" value="Genomic_DNA"/>
</dbReference>
<name>A0ABV6Q0Q0_9DEIN</name>
<evidence type="ECO:0000313" key="6">
    <source>
        <dbReference type="Proteomes" id="UP001589830"/>
    </source>
</evidence>
<dbReference type="EC" id="3.1.3.70" evidence="4"/>
<dbReference type="InterPro" id="IPR006379">
    <property type="entry name" value="HAD-SF_hydro_IIB"/>
</dbReference>